<comment type="caution">
    <text evidence="2">The sequence shown here is derived from an EMBL/GenBank/DDBJ whole genome shotgun (WGS) entry which is preliminary data.</text>
</comment>
<dbReference type="EMBL" id="BMAW01097260">
    <property type="protein sequence ID" value="GFS78858.1"/>
    <property type="molecule type" value="Genomic_DNA"/>
</dbReference>
<protein>
    <submittedName>
        <fullName evidence="2">Uncharacterized protein</fullName>
    </submittedName>
</protein>
<reference evidence="2" key="1">
    <citation type="submission" date="2020-08" db="EMBL/GenBank/DDBJ databases">
        <title>Multicomponent nature underlies the extraordinary mechanical properties of spider dragline silk.</title>
        <authorList>
            <person name="Kono N."/>
            <person name="Nakamura H."/>
            <person name="Mori M."/>
            <person name="Yoshida Y."/>
            <person name="Ohtoshi R."/>
            <person name="Malay A.D."/>
            <person name="Moran D.A.P."/>
            <person name="Tomita M."/>
            <person name="Numata K."/>
            <person name="Arakawa K."/>
        </authorList>
    </citation>
    <scope>NUCLEOTIDE SEQUENCE</scope>
</reference>
<name>A0A8X6MUS3_NEPPI</name>
<proteinExistence type="predicted"/>
<dbReference type="Proteomes" id="UP000887013">
    <property type="component" value="Unassembled WGS sequence"/>
</dbReference>
<organism evidence="2 3">
    <name type="scientific">Nephila pilipes</name>
    <name type="common">Giant wood spider</name>
    <name type="synonym">Nephila maculata</name>
    <dbReference type="NCBI Taxonomy" id="299642"/>
    <lineage>
        <taxon>Eukaryota</taxon>
        <taxon>Metazoa</taxon>
        <taxon>Ecdysozoa</taxon>
        <taxon>Arthropoda</taxon>
        <taxon>Chelicerata</taxon>
        <taxon>Arachnida</taxon>
        <taxon>Araneae</taxon>
        <taxon>Araneomorphae</taxon>
        <taxon>Entelegynae</taxon>
        <taxon>Araneoidea</taxon>
        <taxon>Nephilidae</taxon>
        <taxon>Nephila</taxon>
    </lineage>
</organism>
<evidence type="ECO:0000313" key="3">
    <source>
        <dbReference type="Proteomes" id="UP000887013"/>
    </source>
</evidence>
<feature type="region of interest" description="Disordered" evidence="1">
    <location>
        <begin position="11"/>
        <end position="48"/>
    </location>
</feature>
<dbReference type="AlphaFoldDB" id="A0A8X6MUS3"/>
<sequence>MLLVVVCRGRGHQGGADDREDGHAERREFRGGRGQHYPRGGPEGDRIPHRVGVRLQLHQRKQREVHPVLDAQPQHRPGGSVGHPHHQVLLEALEAAARGEGRSFQAALAHGRPWHRWGHQSLRRRLHGPRPLRFGGGGGEIRRTLLLTEGPAYRRGRLQLSQGSRQGAE</sequence>
<evidence type="ECO:0000256" key="1">
    <source>
        <dbReference type="SAM" id="MobiDB-lite"/>
    </source>
</evidence>
<keyword evidence="3" id="KW-1185">Reference proteome</keyword>
<dbReference type="OrthoDB" id="10578516at2759"/>
<feature type="compositionally biased region" description="Basic and acidic residues" evidence="1">
    <location>
        <begin position="15"/>
        <end position="31"/>
    </location>
</feature>
<gene>
    <name evidence="2" type="ORF">NPIL_71181</name>
</gene>
<evidence type="ECO:0000313" key="2">
    <source>
        <dbReference type="EMBL" id="GFS78858.1"/>
    </source>
</evidence>
<accession>A0A8X6MUS3</accession>